<keyword evidence="8" id="KW-1185">Reference proteome</keyword>
<dbReference type="PROSITE" id="PS51352">
    <property type="entry name" value="THIOREDOXIN_2"/>
    <property type="match status" value="1"/>
</dbReference>
<dbReference type="SUPFAM" id="SSF52833">
    <property type="entry name" value="Thioredoxin-like"/>
    <property type="match status" value="1"/>
</dbReference>
<dbReference type="PANTHER" id="PTHR42852">
    <property type="entry name" value="THIOL:DISULFIDE INTERCHANGE PROTEIN DSBE"/>
    <property type="match status" value="1"/>
</dbReference>
<dbReference type="InterPro" id="IPR025380">
    <property type="entry name" value="DUF4369"/>
</dbReference>
<dbReference type="EMBL" id="BAABGQ010000016">
    <property type="protein sequence ID" value="GAA4509187.1"/>
    <property type="molecule type" value="Genomic_DNA"/>
</dbReference>
<dbReference type="Pfam" id="PF00578">
    <property type="entry name" value="AhpC-TSA"/>
    <property type="match status" value="1"/>
</dbReference>
<dbReference type="Pfam" id="PF14289">
    <property type="entry name" value="DUF4369"/>
    <property type="match status" value="1"/>
</dbReference>
<comment type="caution">
    <text evidence="7">The sequence shown here is derived from an EMBL/GenBank/DDBJ whole genome shotgun (WGS) entry which is preliminary data.</text>
</comment>
<keyword evidence="3" id="KW-1015">Disulfide bond</keyword>
<evidence type="ECO:0000256" key="3">
    <source>
        <dbReference type="ARBA" id="ARBA00023157"/>
    </source>
</evidence>
<organism evidence="7 8">
    <name type="scientific">Hymenobacter ginsengisoli</name>
    <dbReference type="NCBI Taxonomy" id="1051626"/>
    <lineage>
        <taxon>Bacteria</taxon>
        <taxon>Pseudomonadati</taxon>
        <taxon>Bacteroidota</taxon>
        <taxon>Cytophagia</taxon>
        <taxon>Cytophagales</taxon>
        <taxon>Hymenobacteraceae</taxon>
        <taxon>Hymenobacter</taxon>
    </lineage>
</organism>
<proteinExistence type="predicted"/>
<dbReference type="InterPro" id="IPR000866">
    <property type="entry name" value="AhpC/TSA"/>
</dbReference>
<accession>A0ABP8QTF6</accession>
<feature type="domain" description="Thioredoxin" evidence="6">
    <location>
        <begin position="228"/>
        <end position="371"/>
    </location>
</feature>
<reference evidence="8" key="1">
    <citation type="journal article" date="2019" name="Int. J. Syst. Evol. Microbiol.">
        <title>The Global Catalogue of Microorganisms (GCM) 10K type strain sequencing project: providing services to taxonomists for standard genome sequencing and annotation.</title>
        <authorList>
            <consortium name="The Broad Institute Genomics Platform"/>
            <consortium name="The Broad Institute Genome Sequencing Center for Infectious Disease"/>
            <person name="Wu L."/>
            <person name="Ma J."/>
        </authorList>
    </citation>
    <scope>NUCLEOTIDE SEQUENCE [LARGE SCALE GENOMIC DNA]</scope>
    <source>
        <strain evidence="8">JCM 17841</strain>
    </source>
</reference>
<name>A0ABP8QTF6_9BACT</name>
<evidence type="ECO:0000256" key="1">
    <source>
        <dbReference type="ARBA" id="ARBA00004196"/>
    </source>
</evidence>
<gene>
    <name evidence="7" type="ORF">GCM10023172_42290</name>
</gene>
<evidence type="ECO:0000256" key="5">
    <source>
        <dbReference type="SAM" id="SignalP"/>
    </source>
</evidence>
<dbReference type="InterPro" id="IPR050553">
    <property type="entry name" value="Thioredoxin_ResA/DsbE_sf"/>
</dbReference>
<keyword evidence="4" id="KW-0676">Redox-active center</keyword>
<keyword evidence="2" id="KW-0201">Cytochrome c-type biogenesis</keyword>
<keyword evidence="5" id="KW-0732">Signal</keyword>
<evidence type="ECO:0000259" key="6">
    <source>
        <dbReference type="PROSITE" id="PS51352"/>
    </source>
</evidence>
<evidence type="ECO:0000313" key="7">
    <source>
        <dbReference type="EMBL" id="GAA4509187.1"/>
    </source>
</evidence>
<dbReference type="InterPro" id="IPR013766">
    <property type="entry name" value="Thioredoxin_domain"/>
</dbReference>
<dbReference type="RefSeq" id="WP_208133224.1">
    <property type="nucleotide sequence ID" value="NZ_BAABGQ010000016.1"/>
</dbReference>
<dbReference type="InterPro" id="IPR036249">
    <property type="entry name" value="Thioredoxin-like_sf"/>
</dbReference>
<evidence type="ECO:0000256" key="2">
    <source>
        <dbReference type="ARBA" id="ARBA00022748"/>
    </source>
</evidence>
<sequence>MKQLILLLGLLPGLAAAQQPFNYTITGQLGPLPATASVYLRQHGRLVDSARVRSGHFVLRGTSQRPELVHLLLAPEGVLAAGYRTSPYLPADARELLLEPTPLVLTSATGLRQAKLRAGPVNQDYQLFTAQCGALTEQLRGKWHPGDGVHLETLASYQRERPFYQHVIRTFIQQHPASWVSLVLLEQRRLGPAQYDQIAPLYAGLSPTLRATPAGRAYGQLVDSLRLVALGAVAPDLTLTTSTGKRVSIRDYRGQYLLLSFWSSHCACGFELQPTQAVLRRYTDRPLAVLNVSLDDQAHRKQWLRAITDYQLLGTAASDLEGPSGRAVQRYHLDAPLQNFLLDPTGHIVAINLYGEELAAELTKCLPTAHPKPTAEAK</sequence>
<dbReference type="CDD" id="cd02966">
    <property type="entry name" value="TlpA_like_family"/>
    <property type="match status" value="1"/>
</dbReference>
<dbReference type="Proteomes" id="UP001501243">
    <property type="component" value="Unassembled WGS sequence"/>
</dbReference>
<comment type="subcellular location">
    <subcellularLocation>
        <location evidence="1">Cell envelope</location>
    </subcellularLocation>
</comment>
<evidence type="ECO:0000256" key="4">
    <source>
        <dbReference type="ARBA" id="ARBA00023284"/>
    </source>
</evidence>
<evidence type="ECO:0000313" key="8">
    <source>
        <dbReference type="Proteomes" id="UP001501243"/>
    </source>
</evidence>
<protein>
    <recommendedName>
        <fullName evidence="6">Thioredoxin domain-containing protein</fullName>
    </recommendedName>
</protein>
<feature type="chain" id="PRO_5046100047" description="Thioredoxin domain-containing protein" evidence="5">
    <location>
        <begin position="18"/>
        <end position="378"/>
    </location>
</feature>
<dbReference type="PANTHER" id="PTHR42852:SF6">
    <property type="entry name" value="THIOL:DISULFIDE INTERCHANGE PROTEIN DSBE"/>
    <property type="match status" value="1"/>
</dbReference>
<feature type="signal peptide" evidence="5">
    <location>
        <begin position="1"/>
        <end position="17"/>
    </location>
</feature>
<dbReference type="Gene3D" id="3.40.30.10">
    <property type="entry name" value="Glutaredoxin"/>
    <property type="match status" value="1"/>
</dbReference>